<evidence type="ECO:0000313" key="3">
    <source>
        <dbReference type="EMBL" id="QQK76661.1"/>
    </source>
</evidence>
<keyword evidence="4" id="KW-1185">Reference proteome</keyword>
<feature type="domain" description="GFO/IDH/MocA-like oxidoreductase" evidence="2">
    <location>
        <begin position="131"/>
        <end position="251"/>
    </location>
</feature>
<dbReference type="Gene3D" id="3.40.50.720">
    <property type="entry name" value="NAD(P)-binding Rossmann-like Domain"/>
    <property type="match status" value="1"/>
</dbReference>
<dbReference type="InterPro" id="IPR055170">
    <property type="entry name" value="GFO_IDH_MocA-like_dom"/>
</dbReference>
<dbReference type="Pfam" id="PF01408">
    <property type="entry name" value="GFO_IDH_MocA"/>
    <property type="match status" value="1"/>
</dbReference>
<dbReference type="InterPro" id="IPR000683">
    <property type="entry name" value="Gfo/Idh/MocA-like_OxRdtase_N"/>
</dbReference>
<dbReference type="RefSeq" id="WP_200123789.1">
    <property type="nucleotide sequence ID" value="NZ_CP054705.1"/>
</dbReference>
<dbReference type="GO" id="GO:0000166">
    <property type="term" value="F:nucleotide binding"/>
    <property type="evidence" value="ECO:0007669"/>
    <property type="project" value="InterPro"/>
</dbReference>
<sequence>MNRIKMAVVGAGVMGQLHAKTISECDSAELVAIVDLNEEVGKKIADEYGVTYISSIEKAVENEIDAYSIVLPDRLHVDAAVTVLKAGKAALVEKPLADTLEGAKRIDEAAKEGNGRYMVGHIMRFDPRYSSAAKYVQEGNVGEPVHIHAKRFSYQDVGLRMNGSSSVCFYLGVHDVDALQWISGQRIRKVYARSVSKIMPDNGVESEDAIFASLEFENGAIGNLGISWSIPDYVPSGINANLELVGTQGLLQIDTSDHGLSLMNRDAIQLPDALHWPEVNGRVYGNLREEISHFASSVRDNEKFIISEDDALQTVAVNDAILKSVQDKKEVEVERF</sequence>
<dbReference type="Pfam" id="PF22725">
    <property type="entry name" value="GFO_IDH_MocA_C3"/>
    <property type="match status" value="1"/>
</dbReference>
<proteinExistence type="predicted"/>
<organism evidence="3 4">
    <name type="scientific">Salicibibacter cibarius</name>
    <dbReference type="NCBI Taxonomy" id="2743000"/>
    <lineage>
        <taxon>Bacteria</taxon>
        <taxon>Bacillati</taxon>
        <taxon>Bacillota</taxon>
        <taxon>Bacilli</taxon>
        <taxon>Bacillales</taxon>
        <taxon>Bacillaceae</taxon>
        <taxon>Salicibibacter</taxon>
    </lineage>
</organism>
<dbReference type="KEGG" id="scia:HUG15_14535"/>
<dbReference type="EMBL" id="CP054705">
    <property type="protein sequence ID" value="QQK76661.1"/>
    <property type="molecule type" value="Genomic_DNA"/>
</dbReference>
<dbReference type="SUPFAM" id="SSF55347">
    <property type="entry name" value="Glyceraldehyde-3-phosphate dehydrogenase-like, C-terminal domain"/>
    <property type="match status" value="1"/>
</dbReference>
<dbReference type="InterPro" id="IPR036291">
    <property type="entry name" value="NAD(P)-bd_dom_sf"/>
</dbReference>
<dbReference type="PANTHER" id="PTHR43377:SF1">
    <property type="entry name" value="BILIVERDIN REDUCTASE A"/>
    <property type="match status" value="1"/>
</dbReference>
<protein>
    <submittedName>
        <fullName evidence="3">Gfo/Idh/MocA family oxidoreductase</fullName>
    </submittedName>
</protein>
<evidence type="ECO:0000259" key="1">
    <source>
        <dbReference type="Pfam" id="PF01408"/>
    </source>
</evidence>
<dbReference type="InterPro" id="IPR051450">
    <property type="entry name" value="Gfo/Idh/MocA_Oxidoreductases"/>
</dbReference>
<dbReference type="SUPFAM" id="SSF51735">
    <property type="entry name" value="NAD(P)-binding Rossmann-fold domains"/>
    <property type="match status" value="1"/>
</dbReference>
<dbReference type="PANTHER" id="PTHR43377">
    <property type="entry name" value="BILIVERDIN REDUCTASE A"/>
    <property type="match status" value="1"/>
</dbReference>
<reference evidence="3 4" key="1">
    <citation type="submission" date="2020-06" db="EMBL/GenBank/DDBJ databases">
        <title>Genomic analysis of Salicibibacter sp. NKC5-3.</title>
        <authorList>
            <person name="Oh Y.J."/>
        </authorList>
    </citation>
    <scope>NUCLEOTIDE SEQUENCE [LARGE SCALE GENOMIC DNA]</scope>
    <source>
        <strain evidence="3 4">NKC5-3</strain>
    </source>
</reference>
<gene>
    <name evidence="3" type="ORF">HUG15_14535</name>
</gene>
<name>A0A7T6Z5C3_9BACI</name>
<accession>A0A7T6Z5C3</accession>
<dbReference type="AlphaFoldDB" id="A0A7T6Z5C3"/>
<evidence type="ECO:0000259" key="2">
    <source>
        <dbReference type="Pfam" id="PF22725"/>
    </source>
</evidence>
<dbReference type="Proteomes" id="UP000595823">
    <property type="component" value="Chromosome"/>
</dbReference>
<feature type="domain" description="Gfo/Idh/MocA-like oxidoreductase N-terminal" evidence="1">
    <location>
        <begin position="4"/>
        <end position="121"/>
    </location>
</feature>
<evidence type="ECO:0000313" key="4">
    <source>
        <dbReference type="Proteomes" id="UP000595823"/>
    </source>
</evidence>
<dbReference type="Gene3D" id="3.30.360.10">
    <property type="entry name" value="Dihydrodipicolinate Reductase, domain 2"/>
    <property type="match status" value="1"/>
</dbReference>